<dbReference type="PANTHER" id="PTHR11671">
    <property type="entry name" value="V-TYPE ATP SYNTHASE SUBUNIT D"/>
    <property type="match status" value="1"/>
</dbReference>
<reference evidence="4 5" key="1">
    <citation type="submission" date="2024-02" db="EMBL/GenBank/DDBJ databases">
        <authorList>
            <person name="Chen Y."/>
            <person name="Shah S."/>
            <person name="Dougan E. K."/>
            <person name="Thang M."/>
            <person name="Chan C."/>
        </authorList>
    </citation>
    <scope>NUCLEOTIDE SEQUENCE [LARGE SCALE GENOMIC DNA]</scope>
</reference>
<evidence type="ECO:0000256" key="3">
    <source>
        <dbReference type="ARBA" id="ARBA00023065"/>
    </source>
</evidence>
<proteinExistence type="inferred from homology"/>
<dbReference type="InterPro" id="IPR002699">
    <property type="entry name" value="V_ATPase_D"/>
</dbReference>
<keyword evidence="5" id="KW-1185">Reference proteome</keyword>
<evidence type="ECO:0008006" key="6">
    <source>
        <dbReference type="Google" id="ProtNLM"/>
    </source>
</evidence>
<evidence type="ECO:0000313" key="4">
    <source>
        <dbReference type="EMBL" id="CAK9011468.1"/>
    </source>
</evidence>
<comment type="similarity">
    <text evidence="1">Belongs to the V-ATPase D subunit family.</text>
</comment>
<keyword evidence="2" id="KW-0813">Transport</keyword>
<name>A0ABP0JAU1_9DINO</name>
<evidence type="ECO:0000313" key="5">
    <source>
        <dbReference type="Proteomes" id="UP001642484"/>
    </source>
</evidence>
<dbReference type="Proteomes" id="UP001642484">
    <property type="component" value="Unassembled WGS sequence"/>
</dbReference>
<dbReference type="Gene3D" id="1.10.287.3240">
    <property type="match status" value="1"/>
</dbReference>
<dbReference type="EMBL" id="CAXAMN010004892">
    <property type="protein sequence ID" value="CAK9011468.1"/>
    <property type="molecule type" value="Genomic_DNA"/>
</dbReference>
<evidence type="ECO:0000256" key="2">
    <source>
        <dbReference type="ARBA" id="ARBA00022448"/>
    </source>
</evidence>
<comment type="caution">
    <text evidence="4">The sequence shown here is derived from an EMBL/GenBank/DDBJ whole genome shotgun (WGS) entry which is preliminary data.</text>
</comment>
<sequence>MSSAGGQRPAANRMTLQTFKARLGGASKGFKLLKKKRDALKSRFQALLKDIVDTKLKVGESLKDGAFALAKAHYASSGDDIASSIVERAKKPSVTTKMYPDNVAGVSIPVFKVLRNASQEAIAHTMGVGSGGAVLNATRDTYLKAVECIVQLASLQTAFHTLDEEIKMTSRRVNALEYVLIPRIEDIIHYITQEMDEQAREEFFRVKKVVEKKKVKLAKEKEQAEKNEAAIDAPSILQKKDADIVF</sequence>
<evidence type="ECO:0000256" key="1">
    <source>
        <dbReference type="ARBA" id="ARBA00005850"/>
    </source>
</evidence>
<organism evidence="4 5">
    <name type="scientific">Durusdinium trenchii</name>
    <dbReference type="NCBI Taxonomy" id="1381693"/>
    <lineage>
        <taxon>Eukaryota</taxon>
        <taxon>Sar</taxon>
        <taxon>Alveolata</taxon>
        <taxon>Dinophyceae</taxon>
        <taxon>Suessiales</taxon>
        <taxon>Symbiodiniaceae</taxon>
        <taxon>Durusdinium</taxon>
    </lineage>
</organism>
<accession>A0ABP0JAU1</accession>
<dbReference type="NCBIfam" id="TIGR00309">
    <property type="entry name" value="V_ATPase_subD"/>
    <property type="match status" value="1"/>
</dbReference>
<protein>
    <recommendedName>
        <fullName evidence="6">V-type proton ATPase subunit D</fullName>
    </recommendedName>
</protein>
<gene>
    <name evidence="4" type="ORF">CCMP2556_LOCUS10475</name>
</gene>
<keyword evidence="3" id="KW-0406">Ion transport</keyword>
<dbReference type="Pfam" id="PF01813">
    <property type="entry name" value="ATP-synt_D"/>
    <property type="match status" value="1"/>
</dbReference>